<dbReference type="InterPro" id="IPR045981">
    <property type="entry name" value="DUF5937"/>
</dbReference>
<reference evidence="2 3" key="1">
    <citation type="submission" date="2019-08" db="EMBL/GenBank/DDBJ databases">
        <title>In-depth cultivation of the pig gut microbiome towards novel bacterial diversity and tailored functional studies.</title>
        <authorList>
            <person name="Wylensek D."/>
            <person name="Hitch T.C.A."/>
            <person name="Clavel T."/>
        </authorList>
    </citation>
    <scope>NUCLEOTIDE SEQUENCE [LARGE SCALE GENOMIC DNA]</scope>
    <source>
        <strain evidence="2 3">WCA-383-APC-5B</strain>
    </source>
</reference>
<feature type="domain" description="DUF5937" evidence="1">
    <location>
        <begin position="13"/>
        <end position="61"/>
    </location>
</feature>
<dbReference type="RefSeq" id="WP_154531224.1">
    <property type="nucleotide sequence ID" value="NZ_JAQXTV010000109.1"/>
</dbReference>
<dbReference type="AlphaFoldDB" id="A0A7X2T185"/>
<gene>
    <name evidence="2" type="ORF">FYJ33_07885</name>
</gene>
<name>A0A7X2T185_9CLOT</name>
<evidence type="ECO:0000313" key="2">
    <source>
        <dbReference type="EMBL" id="MSR91334.1"/>
    </source>
</evidence>
<dbReference type="InterPro" id="IPR036388">
    <property type="entry name" value="WH-like_DNA-bd_sf"/>
</dbReference>
<dbReference type="Gene3D" id="1.10.10.10">
    <property type="entry name" value="Winged helix-like DNA-binding domain superfamily/Winged helix DNA-binding domain"/>
    <property type="match status" value="1"/>
</dbReference>
<evidence type="ECO:0000313" key="3">
    <source>
        <dbReference type="Proteomes" id="UP000460287"/>
    </source>
</evidence>
<organism evidence="2 3">
    <name type="scientific">Inconstantimicrobium porci</name>
    <dbReference type="NCBI Taxonomy" id="2652291"/>
    <lineage>
        <taxon>Bacteria</taxon>
        <taxon>Bacillati</taxon>
        <taxon>Bacillota</taxon>
        <taxon>Clostridia</taxon>
        <taxon>Eubacteriales</taxon>
        <taxon>Clostridiaceae</taxon>
        <taxon>Inconstantimicrobium</taxon>
    </lineage>
</organism>
<sequence length="205" mass="24741">MNIDTIYDGKILVKFIYSPLNEMLCALHVLCNSKHHLHRKEWADSVYEKIDNKLKNSILEFGEITDDYMIPMDFNMYFKECDDLNILSSIEYLENVNLYNIRKIFRKYNISINSGQYKRFLSFLKQFYIEVYMKEEKYIEPVIIRTLKKKADYISMSEAAVSKALKLLFESKIVSKQRNGNYIIYNLNKRELDYLEYKIYEYILR</sequence>
<comment type="caution">
    <text evidence="2">The sequence shown here is derived from an EMBL/GenBank/DDBJ whole genome shotgun (WGS) entry which is preliminary data.</text>
</comment>
<dbReference type="InterPro" id="IPR036390">
    <property type="entry name" value="WH_DNA-bd_sf"/>
</dbReference>
<dbReference type="EMBL" id="VULX01000009">
    <property type="protein sequence ID" value="MSR91334.1"/>
    <property type="molecule type" value="Genomic_DNA"/>
</dbReference>
<evidence type="ECO:0000259" key="1">
    <source>
        <dbReference type="Pfam" id="PF19361"/>
    </source>
</evidence>
<dbReference type="SUPFAM" id="SSF46785">
    <property type="entry name" value="Winged helix' DNA-binding domain"/>
    <property type="match status" value="1"/>
</dbReference>
<keyword evidence="3" id="KW-1185">Reference proteome</keyword>
<protein>
    <recommendedName>
        <fullName evidence="1">DUF5937 domain-containing protein</fullName>
    </recommendedName>
</protein>
<proteinExistence type="predicted"/>
<accession>A0A7X2T185</accession>
<dbReference type="Pfam" id="PF19361">
    <property type="entry name" value="DUF5937"/>
    <property type="match status" value="1"/>
</dbReference>
<dbReference type="Proteomes" id="UP000460287">
    <property type="component" value="Unassembled WGS sequence"/>
</dbReference>